<evidence type="ECO:0000259" key="2">
    <source>
        <dbReference type="Pfam" id="PF08401"/>
    </source>
</evidence>
<accession>A0ABT2SLY4</accession>
<evidence type="ECO:0000313" key="4">
    <source>
        <dbReference type="Proteomes" id="UP001652338"/>
    </source>
</evidence>
<evidence type="ECO:0000259" key="1">
    <source>
        <dbReference type="Pfam" id="PF06114"/>
    </source>
</evidence>
<feature type="domain" description="N-terminal" evidence="2">
    <location>
        <begin position="23"/>
        <end position="115"/>
    </location>
</feature>
<feature type="domain" description="IrrE N-terminal-like" evidence="1">
    <location>
        <begin position="158"/>
        <end position="232"/>
    </location>
</feature>
<proteinExistence type="predicted"/>
<dbReference type="EMBL" id="JAOQKE010000010">
    <property type="protein sequence ID" value="MCU6725518.1"/>
    <property type="molecule type" value="Genomic_DNA"/>
</dbReference>
<reference evidence="3 4" key="1">
    <citation type="journal article" date="2021" name="ISME Commun">
        <title>Automated analysis of genomic sequences facilitates high-throughput and comprehensive description of bacteria.</title>
        <authorList>
            <person name="Hitch T.C.A."/>
        </authorList>
    </citation>
    <scope>NUCLEOTIDE SEQUENCE [LARGE SCALE GENOMIC DNA]</scope>
    <source>
        <strain evidence="3 4">Sanger_29</strain>
    </source>
</reference>
<gene>
    <name evidence="3" type="ORF">OCV47_09175</name>
</gene>
<dbReference type="Pfam" id="PF08401">
    <property type="entry name" value="ArdcN"/>
    <property type="match status" value="1"/>
</dbReference>
<organism evidence="3 4">
    <name type="scientific">Muricoprocola aceti</name>
    <dbReference type="NCBI Taxonomy" id="2981772"/>
    <lineage>
        <taxon>Bacteria</taxon>
        <taxon>Bacillati</taxon>
        <taxon>Bacillota</taxon>
        <taxon>Clostridia</taxon>
        <taxon>Lachnospirales</taxon>
        <taxon>Lachnospiraceae</taxon>
        <taxon>Muricoprocola</taxon>
    </lineage>
</organism>
<comment type="caution">
    <text evidence="3">The sequence shown here is derived from an EMBL/GenBank/DDBJ whole genome shotgun (WGS) entry which is preliminary data.</text>
</comment>
<keyword evidence="4" id="KW-1185">Reference proteome</keyword>
<dbReference type="Proteomes" id="UP001652338">
    <property type="component" value="Unassembled WGS sequence"/>
</dbReference>
<dbReference type="InterPro" id="IPR010359">
    <property type="entry name" value="IrrE_HExxH"/>
</dbReference>
<name>A0ABT2SLY4_9FIRM</name>
<dbReference type="InterPro" id="IPR013610">
    <property type="entry name" value="ArdC_N"/>
</dbReference>
<protein>
    <submittedName>
        <fullName evidence="3">ArdC family protein</fullName>
    </submittedName>
</protein>
<dbReference type="RefSeq" id="WP_262654781.1">
    <property type="nucleotide sequence ID" value="NZ_JAOQKE010000010.1"/>
</dbReference>
<dbReference type="Pfam" id="PF06114">
    <property type="entry name" value="Peptidase_M78"/>
    <property type="match status" value="1"/>
</dbReference>
<evidence type="ECO:0000313" key="3">
    <source>
        <dbReference type="EMBL" id="MCU6725518.1"/>
    </source>
</evidence>
<dbReference type="Gene3D" id="1.10.10.2910">
    <property type="match status" value="1"/>
</dbReference>
<sequence length="300" mass="34396">MDEQVKKLMDELVDGVTGIFDSEKYKSYLRTMAKFPHYSFNNTLLIYLQRPAASHVAGYQTWKSKFGRQVKKGEKGIQILAPVTYKTKKEKTEVDEETKDQEEPDLFYMLRGFRVVHVFDVSQTEGRELPSIVESLHGEVEQFPTFFSAVCGISPVPVSYEPMEDTVDGYYSHTEKRICIREGMSERQTAAALIHELSHAMLHNQEMLEEEQALTGIRKDRRTKEVEAESVAFVVNSYFGNRTDENSFGYIAGWSSGKEVPELLASLTTIQTTAEAIIQGMERAYQKELERKEERKAMCR</sequence>